<dbReference type="InterPro" id="IPR036236">
    <property type="entry name" value="Znf_C2H2_sf"/>
</dbReference>
<keyword evidence="5" id="KW-0862">Zinc</keyword>
<keyword evidence="8" id="KW-0539">Nucleus</keyword>
<dbReference type="GO" id="GO:0008270">
    <property type="term" value="F:zinc ion binding"/>
    <property type="evidence" value="ECO:0007669"/>
    <property type="project" value="UniProtKB-KW"/>
</dbReference>
<evidence type="ECO:0000256" key="5">
    <source>
        <dbReference type="ARBA" id="ARBA00022833"/>
    </source>
</evidence>
<keyword evidence="6" id="KW-0805">Transcription regulation</keyword>
<evidence type="ECO:0000256" key="6">
    <source>
        <dbReference type="ARBA" id="ARBA00023015"/>
    </source>
</evidence>
<dbReference type="Proteomes" id="UP000813444">
    <property type="component" value="Unassembled WGS sequence"/>
</dbReference>
<evidence type="ECO:0000259" key="11">
    <source>
        <dbReference type="PROSITE" id="PS50157"/>
    </source>
</evidence>
<dbReference type="AlphaFoldDB" id="A0A8K0SPZ1"/>
<evidence type="ECO:0000256" key="8">
    <source>
        <dbReference type="ARBA" id="ARBA00023242"/>
    </source>
</evidence>
<protein>
    <recommendedName>
        <fullName evidence="11">C2H2-type domain-containing protein</fullName>
    </recommendedName>
</protein>
<evidence type="ECO:0000256" key="4">
    <source>
        <dbReference type="ARBA" id="ARBA00022771"/>
    </source>
</evidence>
<feature type="region of interest" description="Disordered" evidence="10">
    <location>
        <begin position="1"/>
        <end position="212"/>
    </location>
</feature>
<keyword evidence="4 9" id="KW-0863">Zinc-finger</keyword>
<feature type="compositionally biased region" description="Polar residues" evidence="10">
    <location>
        <begin position="106"/>
        <end position="133"/>
    </location>
</feature>
<proteinExistence type="predicted"/>
<dbReference type="EMBL" id="JAGPNK010000008">
    <property type="protein sequence ID" value="KAH7316678.1"/>
    <property type="molecule type" value="Genomic_DNA"/>
</dbReference>
<dbReference type="SMART" id="SM00355">
    <property type="entry name" value="ZnF_C2H2"/>
    <property type="match status" value="2"/>
</dbReference>
<reference evidence="12" key="1">
    <citation type="journal article" date="2021" name="Nat. Commun.">
        <title>Genetic determinants of endophytism in the Arabidopsis root mycobiome.</title>
        <authorList>
            <person name="Mesny F."/>
            <person name="Miyauchi S."/>
            <person name="Thiergart T."/>
            <person name="Pickel B."/>
            <person name="Atanasova L."/>
            <person name="Karlsson M."/>
            <person name="Huettel B."/>
            <person name="Barry K.W."/>
            <person name="Haridas S."/>
            <person name="Chen C."/>
            <person name="Bauer D."/>
            <person name="Andreopoulos W."/>
            <person name="Pangilinan J."/>
            <person name="LaButti K."/>
            <person name="Riley R."/>
            <person name="Lipzen A."/>
            <person name="Clum A."/>
            <person name="Drula E."/>
            <person name="Henrissat B."/>
            <person name="Kohler A."/>
            <person name="Grigoriev I.V."/>
            <person name="Martin F.M."/>
            <person name="Hacquard S."/>
        </authorList>
    </citation>
    <scope>NUCLEOTIDE SEQUENCE</scope>
    <source>
        <strain evidence="12">MPI-CAGE-CH-0235</strain>
    </source>
</reference>
<name>A0A8K0SPZ1_9HYPO</name>
<dbReference type="FunFam" id="3.30.160.60:FF:000176">
    <property type="entry name" value="zinc finger protein 70"/>
    <property type="match status" value="1"/>
</dbReference>
<keyword evidence="13" id="KW-1185">Reference proteome</keyword>
<keyword evidence="2" id="KW-0479">Metal-binding</keyword>
<dbReference type="PANTHER" id="PTHR16515:SF49">
    <property type="entry name" value="GASTRULA ZINC FINGER PROTEIN XLCGF49.1-LIKE-RELATED"/>
    <property type="match status" value="1"/>
</dbReference>
<accession>A0A8K0SPZ1</accession>
<evidence type="ECO:0000313" key="12">
    <source>
        <dbReference type="EMBL" id="KAH7316678.1"/>
    </source>
</evidence>
<dbReference type="GO" id="GO:0010468">
    <property type="term" value="P:regulation of gene expression"/>
    <property type="evidence" value="ECO:0007669"/>
    <property type="project" value="TreeGrafter"/>
</dbReference>
<evidence type="ECO:0000256" key="1">
    <source>
        <dbReference type="ARBA" id="ARBA00004123"/>
    </source>
</evidence>
<evidence type="ECO:0000256" key="3">
    <source>
        <dbReference type="ARBA" id="ARBA00022737"/>
    </source>
</evidence>
<dbReference type="InterPro" id="IPR050331">
    <property type="entry name" value="Zinc_finger"/>
</dbReference>
<comment type="subcellular location">
    <subcellularLocation>
        <location evidence="1">Nucleus</location>
    </subcellularLocation>
</comment>
<dbReference type="Pfam" id="PF00096">
    <property type="entry name" value="zf-C2H2"/>
    <property type="match status" value="2"/>
</dbReference>
<comment type="caution">
    <text evidence="12">The sequence shown here is derived from an EMBL/GenBank/DDBJ whole genome shotgun (WGS) entry which is preliminary data.</text>
</comment>
<dbReference type="GO" id="GO:0005634">
    <property type="term" value="C:nucleus"/>
    <property type="evidence" value="ECO:0007669"/>
    <property type="project" value="UniProtKB-SubCell"/>
</dbReference>
<organism evidence="12 13">
    <name type="scientific">Stachybotrys elegans</name>
    <dbReference type="NCBI Taxonomy" id="80388"/>
    <lineage>
        <taxon>Eukaryota</taxon>
        <taxon>Fungi</taxon>
        <taxon>Dikarya</taxon>
        <taxon>Ascomycota</taxon>
        <taxon>Pezizomycotina</taxon>
        <taxon>Sordariomycetes</taxon>
        <taxon>Hypocreomycetidae</taxon>
        <taxon>Hypocreales</taxon>
        <taxon>Stachybotryaceae</taxon>
        <taxon>Stachybotrys</taxon>
    </lineage>
</organism>
<feature type="domain" description="C2H2-type" evidence="11">
    <location>
        <begin position="282"/>
        <end position="312"/>
    </location>
</feature>
<feature type="compositionally biased region" description="Polar residues" evidence="10">
    <location>
        <begin position="1"/>
        <end position="16"/>
    </location>
</feature>
<dbReference type="PROSITE" id="PS00028">
    <property type="entry name" value="ZINC_FINGER_C2H2_1"/>
    <property type="match status" value="2"/>
</dbReference>
<dbReference type="OrthoDB" id="6077919at2759"/>
<feature type="domain" description="C2H2-type" evidence="11">
    <location>
        <begin position="254"/>
        <end position="281"/>
    </location>
</feature>
<feature type="compositionally biased region" description="Polar residues" evidence="10">
    <location>
        <begin position="84"/>
        <end position="94"/>
    </location>
</feature>
<gene>
    <name evidence="12" type="ORF">B0I35DRAFT_433731</name>
</gene>
<evidence type="ECO:0000256" key="10">
    <source>
        <dbReference type="SAM" id="MobiDB-lite"/>
    </source>
</evidence>
<dbReference type="FunFam" id="3.30.160.60:FF:000060">
    <property type="entry name" value="zinc finger protein 436"/>
    <property type="match status" value="1"/>
</dbReference>
<evidence type="ECO:0000313" key="13">
    <source>
        <dbReference type="Proteomes" id="UP000813444"/>
    </source>
</evidence>
<feature type="compositionally biased region" description="Low complexity" evidence="10">
    <location>
        <begin position="165"/>
        <end position="187"/>
    </location>
</feature>
<dbReference type="PROSITE" id="PS50157">
    <property type="entry name" value="ZINC_FINGER_C2H2_2"/>
    <property type="match status" value="2"/>
</dbReference>
<sequence length="319" mass="34549">MTSVLSSMPYHQTQPSRLGLSQIPRPPPSPPMEDTRCSLPSISNLLGLADAGSPTSETSANPLRHSPKPESLAQHGRQGLPCIKTSSQSLQTSNHHYRSLPPSPPLSTDASYESNSPTSKSVTHFPSASSSSHYHYETTPPLEADSHRQQQQQAAPPTLPRPAGYPQQTYPSSPYSSHAARPAYYQPTPAPQPAPSQQSHTPGIYAQRPLPQNFPPPLSIPVAVVPASSGNPWQHHHYMNPSHGAAFPQSQDRYICQICNKAFSRPSSLRIHSHSHTGEKPFKCPHAGCGKAFSVRSNMKRHERGCHSFEVSAGGPALS</sequence>
<dbReference type="PANTHER" id="PTHR16515">
    <property type="entry name" value="PR DOMAIN ZINC FINGER PROTEIN"/>
    <property type="match status" value="1"/>
</dbReference>
<dbReference type="InterPro" id="IPR013087">
    <property type="entry name" value="Znf_C2H2_type"/>
</dbReference>
<evidence type="ECO:0000256" key="9">
    <source>
        <dbReference type="PROSITE-ProRule" id="PRU00042"/>
    </source>
</evidence>
<dbReference type="Gene3D" id="3.30.160.60">
    <property type="entry name" value="Classic Zinc Finger"/>
    <property type="match status" value="2"/>
</dbReference>
<evidence type="ECO:0000256" key="2">
    <source>
        <dbReference type="ARBA" id="ARBA00022723"/>
    </source>
</evidence>
<dbReference type="SUPFAM" id="SSF57667">
    <property type="entry name" value="beta-beta-alpha zinc fingers"/>
    <property type="match status" value="1"/>
</dbReference>
<evidence type="ECO:0000256" key="7">
    <source>
        <dbReference type="ARBA" id="ARBA00023163"/>
    </source>
</evidence>
<keyword evidence="7" id="KW-0804">Transcription</keyword>
<keyword evidence="3" id="KW-0677">Repeat</keyword>